<dbReference type="Pfam" id="PF00496">
    <property type="entry name" value="SBP_bac_5"/>
    <property type="match status" value="1"/>
</dbReference>
<evidence type="ECO:0000313" key="7">
    <source>
        <dbReference type="EMBL" id="SAI24830.1"/>
    </source>
</evidence>
<dbReference type="Proteomes" id="UP000077037">
    <property type="component" value="Unassembled WGS sequence"/>
</dbReference>
<dbReference type="PROSITE" id="PS51257">
    <property type="entry name" value="PROKAR_LIPOPROTEIN"/>
    <property type="match status" value="1"/>
</dbReference>
<protein>
    <submittedName>
        <fullName evidence="7">ABC transporter periplasmic binding protein</fullName>
    </submittedName>
</protein>
<dbReference type="GO" id="GO:0030288">
    <property type="term" value="C:outer membrane-bounded periplasmic space"/>
    <property type="evidence" value="ECO:0007669"/>
    <property type="project" value="UniProtKB-ARBA"/>
</dbReference>
<dbReference type="GO" id="GO:0015833">
    <property type="term" value="P:peptide transport"/>
    <property type="evidence" value="ECO:0007669"/>
    <property type="project" value="TreeGrafter"/>
</dbReference>
<dbReference type="PANTHER" id="PTHR30290:SF10">
    <property type="entry name" value="PERIPLASMIC OLIGOPEPTIDE-BINDING PROTEIN-RELATED"/>
    <property type="match status" value="1"/>
</dbReference>
<sequence length="547" mass="60535">MSRPADSFASLAFPLRTAAVIAALLGCAQAAHAAGEPARGGIIQYGHLQEPPCLFGGWVQQWYLQRQFSDNLVSRTADGKIVPWLATSWTISDDHKVYTFEIKPGVKFTDGTPLDAQAIVDNFTGWLSSDPDRRNNASNLYFGEQFKSATATGPLTLRIEFKQPYYPFLNVLSHSVHGILSPTALKQGLKVNCEKPVGSGPFIVEKWNHGQDVVFRRNPDYNSAPADAKHQGPAYVDGLVWKFLKEPTVRYGSLLSGESDVIYDIPAVNWQEANQRFVVQQHITGGSPLRFQLNTARPPFDDVRVRRAFAQASDRKGAVQAAFLGSVPFEGNGALAQSSPEYTKALGDSYPYDSAQANKLLDEAGWTTRDAQGLRTKDGKPLVVRIAYSVSHVTPDGVQALQIIQQQARESGFDVKLLPTTQAEWYAGKNRGPNDYEIQPAYWVASTAEIFRVSWRPDEPNRINANNASRFQDPALWKLVEQADQTFDDARRTQLYQQAERLIVDNAAVVGFTVLPVTLASNPKLKDVWLARGAVGEPVFSDAYFEK</sequence>
<comment type="similarity">
    <text evidence="2">Belongs to the bacterial solute-binding protein 5 family.</text>
</comment>
<evidence type="ECO:0000256" key="1">
    <source>
        <dbReference type="ARBA" id="ARBA00004196"/>
    </source>
</evidence>
<accession>A0A157NUS0</accession>
<name>A0A157NUS0_9BORD</name>
<dbReference type="EMBL" id="FKBS01000014">
    <property type="protein sequence ID" value="SAI24830.1"/>
    <property type="molecule type" value="Genomic_DNA"/>
</dbReference>
<evidence type="ECO:0000256" key="4">
    <source>
        <dbReference type="ARBA" id="ARBA00022729"/>
    </source>
</evidence>
<dbReference type="Gene3D" id="3.10.105.10">
    <property type="entry name" value="Dipeptide-binding Protein, Domain 3"/>
    <property type="match status" value="1"/>
</dbReference>
<proteinExistence type="inferred from homology"/>
<comment type="subcellular location">
    <subcellularLocation>
        <location evidence="1">Cell envelope</location>
    </subcellularLocation>
</comment>
<organism evidence="7 8">
    <name type="scientific">Bordetella ansorpii</name>
    <dbReference type="NCBI Taxonomy" id="288768"/>
    <lineage>
        <taxon>Bacteria</taxon>
        <taxon>Pseudomonadati</taxon>
        <taxon>Pseudomonadota</taxon>
        <taxon>Betaproteobacteria</taxon>
        <taxon>Burkholderiales</taxon>
        <taxon>Alcaligenaceae</taxon>
        <taxon>Bordetella</taxon>
    </lineage>
</organism>
<dbReference type="GO" id="GO:1904680">
    <property type="term" value="F:peptide transmembrane transporter activity"/>
    <property type="evidence" value="ECO:0007669"/>
    <property type="project" value="TreeGrafter"/>
</dbReference>
<evidence type="ECO:0000256" key="2">
    <source>
        <dbReference type="ARBA" id="ARBA00005695"/>
    </source>
</evidence>
<dbReference type="AlphaFoldDB" id="A0A157NUS0"/>
<keyword evidence="3" id="KW-0813">Transport</keyword>
<dbReference type="GO" id="GO:0043190">
    <property type="term" value="C:ATP-binding cassette (ABC) transporter complex"/>
    <property type="evidence" value="ECO:0007669"/>
    <property type="project" value="InterPro"/>
</dbReference>
<dbReference type="InterPro" id="IPR000914">
    <property type="entry name" value="SBP_5_dom"/>
</dbReference>
<evidence type="ECO:0000259" key="6">
    <source>
        <dbReference type="Pfam" id="PF00496"/>
    </source>
</evidence>
<dbReference type="CDD" id="cd08492">
    <property type="entry name" value="PBP2_NikA_DppA_OppA_like_15"/>
    <property type="match status" value="1"/>
</dbReference>
<feature type="signal peptide" evidence="5">
    <location>
        <begin position="1"/>
        <end position="33"/>
    </location>
</feature>
<dbReference type="PANTHER" id="PTHR30290">
    <property type="entry name" value="PERIPLASMIC BINDING COMPONENT OF ABC TRANSPORTER"/>
    <property type="match status" value="1"/>
</dbReference>
<reference evidence="7 8" key="1">
    <citation type="submission" date="2016-03" db="EMBL/GenBank/DDBJ databases">
        <authorList>
            <consortium name="Pathogen Informatics"/>
        </authorList>
    </citation>
    <scope>NUCLEOTIDE SEQUENCE [LARGE SCALE GENOMIC DNA]</scope>
    <source>
        <strain evidence="7 8">NCTC13364</strain>
    </source>
</reference>
<evidence type="ECO:0000313" key="8">
    <source>
        <dbReference type="Proteomes" id="UP000077037"/>
    </source>
</evidence>
<dbReference type="InterPro" id="IPR030678">
    <property type="entry name" value="Peptide/Ni-bd"/>
</dbReference>
<feature type="chain" id="PRO_5007614643" evidence="5">
    <location>
        <begin position="34"/>
        <end position="547"/>
    </location>
</feature>
<dbReference type="OrthoDB" id="9801799at2"/>
<dbReference type="SUPFAM" id="SSF53850">
    <property type="entry name" value="Periplasmic binding protein-like II"/>
    <property type="match status" value="1"/>
</dbReference>
<dbReference type="RefSeq" id="WP_066410956.1">
    <property type="nucleotide sequence ID" value="NZ_FKBS01000014.1"/>
</dbReference>
<dbReference type="PIRSF" id="PIRSF002741">
    <property type="entry name" value="MppA"/>
    <property type="match status" value="1"/>
</dbReference>
<keyword evidence="4 5" id="KW-0732">Signal</keyword>
<evidence type="ECO:0000256" key="3">
    <source>
        <dbReference type="ARBA" id="ARBA00022448"/>
    </source>
</evidence>
<feature type="domain" description="Solute-binding protein family 5" evidence="6">
    <location>
        <begin position="80"/>
        <end position="448"/>
    </location>
</feature>
<evidence type="ECO:0000256" key="5">
    <source>
        <dbReference type="SAM" id="SignalP"/>
    </source>
</evidence>
<gene>
    <name evidence="7" type="primary">nikA</name>
    <name evidence="7" type="ORF">SAMEA1982600_01958</name>
</gene>
<dbReference type="Gene3D" id="3.40.190.10">
    <property type="entry name" value="Periplasmic binding protein-like II"/>
    <property type="match status" value="1"/>
</dbReference>
<dbReference type="InterPro" id="IPR039424">
    <property type="entry name" value="SBP_5"/>
</dbReference>